<dbReference type="InterPro" id="IPR038763">
    <property type="entry name" value="DHH_sf"/>
</dbReference>
<proteinExistence type="predicted"/>
<keyword evidence="3" id="KW-0378">Hydrolase</keyword>
<feature type="domain" description="DHHA2" evidence="5">
    <location>
        <begin position="223"/>
        <end position="377"/>
    </location>
</feature>
<dbReference type="OrthoDB" id="374045at2759"/>
<dbReference type="PANTHER" id="PTHR12112:SF39">
    <property type="entry name" value="EG:152A3.5 PROTEIN (FBGN0003116_PN PROTEIN)"/>
    <property type="match status" value="1"/>
</dbReference>
<comment type="cofactor">
    <cofactor evidence="1">
        <name>Mn(2+)</name>
        <dbReference type="ChEBI" id="CHEBI:29035"/>
    </cofactor>
</comment>
<sequence length="380" mass="43023">MGEGVLAFLKFLKTSHLVGLQEKSCLRIVCGNESADLDSVVCAITYAYLSYIKDPSKPVLPVVNIMKQDLELRRDIVWVLQQRNIPHSLLYFQEDLRELKRKLNCKVDAILVDHNDQQSVARKLVDSVIGIIDHHEDLGLHRQIKDGPRIITKAGSCSSLVSNYWFDTQKIKQNNVGKDAALLSVGALLTDTSNMSHRVERPDLVACERYKAELDDFDFDKYFQSIRQAKEDITGLLLRDVLRKDYKEFEFLSSQKKSIRCGMASVVKPLGWIIEQYSADGFATACNNFLDERSLDILLILTSWTEEGEFRRELAFYAKTSENIQISLKVASKVQGSLSLEALPAKMALADSKFLFYNQLNTNASRKQVVPHTQAAIQSL</sequence>
<dbReference type="Gene3D" id="3.90.1640.10">
    <property type="entry name" value="inorganic pyrophosphatase (n-terminal core)"/>
    <property type="match status" value="1"/>
</dbReference>
<dbReference type="STRING" id="559295.C5DFR8"/>
<accession>C5DFR8</accession>
<reference evidence="6 7" key="1">
    <citation type="journal article" date="2009" name="Genome Res.">
        <title>Comparative genomics of protoploid Saccharomycetaceae.</title>
        <authorList>
            <consortium name="The Genolevures Consortium"/>
            <person name="Souciet J.-L."/>
            <person name="Dujon B."/>
            <person name="Gaillardin C."/>
            <person name="Johnston M."/>
            <person name="Baret P.V."/>
            <person name="Cliften P."/>
            <person name="Sherman D.J."/>
            <person name="Weissenbach J."/>
            <person name="Westhof E."/>
            <person name="Wincker P."/>
            <person name="Jubin C."/>
            <person name="Poulain J."/>
            <person name="Barbe V."/>
            <person name="Segurens B."/>
            <person name="Artiguenave F."/>
            <person name="Anthouard V."/>
            <person name="Vacherie B."/>
            <person name="Val M.-E."/>
            <person name="Fulton R.S."/>
            <person name="Minx P."/>
            <person name="Wilson R."/>
            <person name="Durrens P."/>
            <person name="Jean G."/>
            <person name="Marck C."/>
            <person name="Martin T."/>
            <person name="Nikolski M."/>
            <person name="Rolland T."/>
            <person name="Seret M.-L."/>
            <person name="Casaregola S."/>
            <person name="Despons L."/>
            <person name="Fairhead C."/>
            <person name="Fischer G."/>
            <person name="Lafontaine I."/>
            <person name="Leh V."/>
            <person name="Lemaire M."/>
            <person name="de Montigny J."/>
            <person name="Neuveglise C."/>
            <person name="Thierry A."/>
            <person name="Blanc-Lenfle I."/>
            <person name="Bleykasten C."/>
            <person name="Diffels J."/>
            <person name="Fritsch E."/>
            <person name="Frangeul L."/>
            <person name="Goeffon A."/>
            <person name="Jauniaux N."/>
            <person name="Kachouri-Lafond R."/>
            <person name="Payen C."/>
            <person name="Potier S."/>
            <person name="Pribylova L."/>
            <person name="Ozanne C."/>
            <person name="Richard G.-F."/>
            <person name="Sacerdot C."/>
            <person name="Straub M.-L."/>
            <person name="Talla E."/>
        </authorList>
    </citation>
    <scope>NUCLEOTIDE SEQUENCE [LARGE SCALE GENOMIC DNA]</scope>
    <source>
        <strain evidence="7">ATCC 56472 / CBS 6340 / NRRL Y-8284</strain>
    </source>
</reference>
<evidence type="ECO:0000256" key="2">
    <source>
        <dbReference type="ARBA" id="ARBA00022723"/>
    </source>
</evidence>
<dbReference type="FunCoup" id="C5DFR8">
    <property type="interactions" value="256"/>
</dbReference>
<evidence type="ECO:0000313" key="6">
    <source>
        <dbReference type="EMBL" id="CAR23023.1"/>
    </source>
</evidence>
<dbReference type="KEGG" id="lth:KLTH0D17380g"/>
<evidence type="ECO:0000256" key="4">
    <source>
        <dbReference type="ARBA" id="ARBA00023211"/>
    </source>
</evidence>
<dbReference type="GO" id="GO:0005737">
    <property type="term" value="C:cytoplasm"/>
    <property type="evidence" value="ECO:0007669"/>
    <property type="project" value="InterPro"/>
</dbReference>
<dbReference type="eggNOG" id="KOG4129">
    <property type="taxonomic scope" value="Eukaryota"/>
</dbReference>
<dbReference type="EMBL" id="CU928168">
    <property type="protein sequence ID" value="CAR23023.1"/>
    <property type="molecule type" value="Genomic_DNA"/>
</dbReference>
<dbReference type="InterPro" id="IPR004097">
    <property type="entry name" value="DHHA2"/>
</dbReference>
<dbReference type="Proteomes" id="UP000002036">
    <property type="component" value="Chromosome D"/>
</dbReference>
<dbReference type="Pfam" id="PF01368">
    <property type="entry name" value="DHH"/>
    <property type="match status" value="1"/>
</dbReference>
<dbReference type="RefSeq" id="XP_002553461.1">
    <property type="nucleotide sequence ID" value="XM_002553415.1"/>
</dbReference>
<dbReference type="InterPro" id="IPR038222">
    <property type="entry name" value="DHHA2_dom_sf"/>
</dbReference>
<dbReference type="Gene3D" id="3.10.310.20">
    <property type="entry name" value="DHHA2 domain"/>
    <property type="match status" value="1"/>
</dbReference>
<dbReference type="InParanoid" id="C5DFR8"/>
<evidence type="ECO:0000256" key="3">
    <source>
        <dbReference type="ARBA" id="ARBA00022801"/>
    </source>
</evidence>
<dbReference type="HOGENOM" id="CLU_019358_1_0_1"/>
<keyword evidence="2" id="KW-0479">Metal-binding</keyword>
<organism evidence="6 7">
    <name type="scientific">Lachancea thermotolerans (strain ATCC 56472 / CBS 6340 / NRRL Y-8284)</name>
    <name type="common">Yeast</name>
    <name type="synonym">Kluyveromyces thermotolerans</name>
    <dbReference type="NCBI Taxonomy" id="559295"/>
    <lineage>
        <taxon>Eukaryota</taxon>
        <taxon>Fungi</taxon>
        <taxon>Dikarya</taxon>
        <taxon>Ascomycota</taxon>
        <taxon>Saccharomycotina</taxon>
        <taxon>Saccharomycetes</taxon>
        <taxon>Saccharomycetales</taxon>
        <taxon>Saccharomycetaceae</taxon>
        <taxon>Lachancea</taxon>
    </lineage>
</organism>
<dbReference type="GeneID" id="8295711"/>
<dbReference type="SMART" id="SM01131">
    <property type="entry name" value="DHHA2"/>
    <property type="match status" value="1"/>
</dbReference>
<protein>
    <submittedName>
        <fullName evidence="6">KLTH0D17380p</fullName>
    </submittedName>
</protein>
<name>C5DFR8_LACTC</name>
<dbReference type="PANTHER" id="PTHR12112">
    <property type="entry name" value="BNIP - RELATED"/>
    <property type="match status" value="1"/>
</dbReference>
<keyword evidence="4" id="KW-0464">Manganese</keyword>
<dbReference type="GO" id="GO:0004309">
    <property type="term" value="F:exopolyphosphatase activity"/>
    <property type="evidence" value="ECO:0007669"/>
    <property type="project" value="TreeGrafter"/>
</dbReference>
<dbReference type="OMA" id="TMTIFFN"/>
<dbReference type="Pfam" id="PF02833">
    <property type="entry name" value="DHHA2"/>
    <property type="match status" value="1"/>
</dbReference>
<dbReference type="InterPro" id="IPR001667">
    <property type="entry name" value="DDH_dom"/>
</dbReference>
<evidence type="ECO:0000313" key="7">
    <source>
        <dbReference type="Proteomes" id="UP000002036"/>
    </source>
</evidence>
<keyword evidence="7" id="KW-1185">Reference proteome</keyword>
<dbReference type="SUPFAM" id="SSF64182">
    <property type="entry name" value="DHH phosphoesterases"/>
    <property type="match status" value="1"/>
</dbReference>
<dbReference type="AlphaFoldDB" id="C5DFR8"/>
<dbReference type="GO" id="GO:0046872">
    <property type="term" value="F:metal ion binding"/>
    <property type="evidence" value="ECO:0007669"/>
    <property type="project" value="UniProtKB-KW"/>
</dbReference>
<gene>
    <name evidence="6" type="ordered locus">KLTH0D17380g</name>
</gene>
<evidence type="ECO:0000256" key="1">
    <source>
        <dbReference type="ARBA" id="ARBA00001936"/>
    </source>
</evidence>
<evidence type="ECO:0000259" key="5">
    <source>
        <dbReference type="SMART" id="SM01131"/>
    </source>
</evidence>